<reference evidence="3" key="1">
    <citation type="submission" date="2020-10" db="EMBL/GenBank/DDBJ databases">
        <title>Connecting structure to function with the recovery of over 1000 high-quality activated sludge metagenome-assembled genomes encoding full-length rRNA genes using long-read sequencing.</title>
        <authorList>
            <person name="Singleton C.M."/>
            <person name="Petriglieri F."/>
            <person name="Kristensen J.M."/>
            <person name="Kirkegaard R.H."/>
            <person name="Michaelsen T.Y."/>
            <person name="Andersen M.H."/>
            <person name="Karst S.M."/>
            <person name="Dueholm M.S."/>
            <person name="Nielsen P.H."/>
            <person name="Albertsen M."/>
        </authorList>
    </citation>
    <scope>NUCLEOTIDE SEQUENCE</scope>
    <source>
        <strain evidence="3">EsbW_18-Q3-R4-48_MAXAC.044</strain>
    </source>
</reference>
<feature type="signal peptide" evidence="1">
    <location>
        <begin position="1"/>
        <end position="20"/>
    </location>
</feature>
<proteinExistence type="predicted"/>
<feature type="chain" id="PRO_5038953985" evidence="1">
    <location>
        <begin position="21"/>
        <end position="148"/>
    </location>
</feature>
<evidence type="ECO:0000313" key="3">
    <source>
        <dbReference type="EMBL" id="MBK7424662.1"/>
    </source>
</evidence>
<evidence type="ECO:0000256" key="1">
    <source>
        <dbReference type="SAM" id="SignalP"/>
    </source>
</evidence>
<name>A0A9D7FFF7_9RHOO</name>
<dbReference type="SMART" id="SM00450">
    <property type="entry name" value="RHOD"/>
    <property type="match status" value="1"/>
</dbReference>
<dbReference type="EMBL" id="JADJNC010000040">
    <property type="protein sequence ID" value="MBK7424662.1"/>
    <property type="molecule type" value="Genomic_DNA"/>
</dbReference>
<comment type="caution">
    <text evidence="3">The sequence shown here is derived from an EMBL/GenBank/DDBJ whole genome shotgun (WGS) entry which is preliminary data.</text>
</comment>
<evidence type="ECO:0000313" key="4">
    <source>
        <dbReference type="Proteomes" id="UP000886602"/>
    </source>
</evidence>
<protein>
    <submittedName>
        <fullName evidence="3">Rhodanese-like domain-containing protein</fullName>
    </submittedName>
</protein>
<dbReference type="Gene3D" id="3.40.250.10">
    <property type="entry name" value="Rhodanese-like domain"/>
    <property type="match status" value="1"/>
</dbReference>
<dbReference type="PROSITE" id="PS50206">
    <property type="entry name" value="RHODANESE_3"/>
    <property type="match status" value="1"/>
</dbReference>
<dbReference type="Proteomes" id="UP000886602">
    <property type="component" value="Unassembled WGS sequence"/>
</dbReference>
<dbReference type="InterPro" id="IPR036873">
    <property type="entry name" value="Rhodanese-like_dom_sf"/>
</dbReference>
<gene>
    <name evidence="3" type="ORF">IPJ48_17130</name>
</gene>
<dbReference type="PANTHER" id="PTHR43031:SF1">
    <property type="entry name" value="PYRIDINE NUCLEOTIDE-DISULPHIDE OXIDOREDUCTASE"/>
    <property type="match status" value="1"/>
</dbReference>
<dbReference type="InterPro" id="IPR050229">
    <property type="entry name" value="GlpE_sulfurtransferase"/>
</dbReference>
<dbReference type="InterPro" id="IPR001763">
    <property type="entry name" value="Rhodanese-like_dom"/>
</dbReference>
<dbReference type="AlphaFoldDB" id="A0A9D7FFF7"/>
<accession>A0A9D7FFF7</accession>
<sequence>MTKAFLVLAVLCLSTLTARAEIINIDNAELARLAASGVPVIDIRTAGEWKETGVIAGSRLLTFFDESGRSNPPQWLEKLKPIARPEQPVILVCRSGNRTRAAAQFLAEQAGYKTVYNVSQGIKAWSGDGRPMVPPSTSMAVCAPGSRC</sequence>
<dbReference type="SUPFAM" id="SSF52821">
    <property type="entry name" value="Rhodanese/Cell cycle control phosphatase"/>
    <property type="match status" value="1"/>
</dbReference>
<dbReference type="Pfam" id="PF00581">
    <property type="entry name" value="Rhodanese"/>
    <property type="match status" value="1"/>
</dbReference>
<dbReference type="CDD" id="cd00158">
    <property type="entry name" value="RHOD"/>
    <property type="match status" value="1"/>
</dbReference>
<feature type="domain" description="Rhodanese" evidence="2">
    <location>
        <begin position="34"/>
        <end position="134"/>
    </location>
</feature>
<organism evidence="3 4">
    <name type="scientific">Candidatus Propionivibrio dominans</name>
    <dbReference type="NCBI Taxonomy" id="2954373"/>
    <lineage>
        <taxon>Bacteria</taxon>
        <taxon>Pseudomonadati</taxon>
        <taxon>Pseudomonadota</taxon>
        <taxon>Betaproteobacteria</taxon>
        <taxon>Rhodocyclales</taxon>
        <taxon>Rhodocyclaceae</taxon>
        <taxon>Propionivibrio</taxon>
    </lineage>
</organism>
<keyword evidence="1" id="KW-0732">Signal</keyword>
<dbReference type="PANTHER" id="PTHR43031">
    <property type="entry name" value="FAD-DEPENDENT OXIDOREDUCTASE"/>
    <property type="match status" value="1"/>
</dbReference>
<evidence type="ECO:0000259" key="2">
    <source>
        <dbReference type="PROSITE" id="PS50206"/>
    </source>
</evidence>